<evidence type="ECO:0000313" key="2">
    <source>
        <dbReference type="Proteomes" id="UP000499080"/>
    </source>
</evidence>
<organism evidence="1 2">
    <name type="scientific">Araneus ventricosus</name>
    <name type="common">Orbweaver spider</name>
    <name type="synonym">Epeira ventricosa</name>
    <dbReference type="NCBI Taxonomy" id="182803"/>
    <lineage>
        <taxon>Eukaryota</taxon>
        <taxon>Metazoa</taxon>
        <taxon>Ecdysozoa</taxon>
        <taxon>Arthropoda</taxon>
        <taxon>Chelicerata</taxon>
        <taxon>Arachnida</taxon>
        <taxon>Araneae</taxon>
        <taxon>Araneomorphae</taxon>
        <taxon>Entelegynae</taxon>
        <taxon>Araneoidea</taxon>
        <taxon>Araneidae</taxon>
        <taxon>Araneus</taxon>
    </lineage>
</organism>
<evidence type="ECO:0000313" key="1">
    <source>
        <dbReference type="EMBL" id="GBM81081.1"/>
    </source>
</evidence>
<gene>
    <name evidence="1" type="ORF">AVEN_126206_1</name>
</gene>
<protein>
    <submittedName>
        <fullName evidence="1">Uncharacterized protein</fullName>
    </submittedName>
</protein>
<dbReference type="EMBL" id="BGPR01002922">
    <property type="protein sequence ID" value="GBM81081.1"/>
    <property type="molecule type" value="Genomic_DNA"/>
</dbReference>
<dbReference type="AlphaFoldDB" id="A0A4Y2IT77"/>
<dbReference type="Proteomes" id="UP000499080">
    <property type="component" value="Unassembled WGS sequence"/>
</dbReference>
<keyword evidence="2" id="KW-1185">Reference proteome</keyword>
<comment type="caution">
    <text evidence="1">The sequence shown here is derived from an EMBL/GenBank/DDBJ whole genome shotgun (WGS) entry which is preliminary data.</text>
</comment>
<sequence>MLRHDISVEFFDFFGAFLFKIVIVGCSLSENGTLGRPEAVLGDIGTGYQNTGLSCSKRDCPVQNGTVLFKTRLSCSKRDCPVQNETVLFKTGHSVQNGNVLFKTGLFRSKRDA</sequence>
<name>A0A4Y2IT77_ARAVE</name>
<proteinExistence type="predicted"/>
<reference evidence="1 2" key="1">
    <citation type="journal article" date="2019" name="Sci. Rep.">
        <title>Orb-weaving spider Araneus ventricosus genome elucidates the spidroin gene catalogue.</title>
        <authorList>
            <person name="Kono N."/>
            <person name="Nakamura H."/>
            <person name="Ohtoshi R."/>
            <person name="Moran D.A.P."/>
            <person name="Shinohara A."/>
            <person name="Yoshida Y."/>
            <person name="Fujiwara M."/>
            <person name="Mori M."/>
            <person name="Tomita M."/>
            <person name="Arakawa K."/>
        </authorList>
    </citation>
    <scope>NUCLEOTIDE SEQUENCE [LARGE SCALE GENOMIC DNA]</scope>
</reference>
<accession>A0A4Y2IT77</accession>